<keyword evidence="1" id="KW-1133">Transmembrane helix</keyword>
<organism evidence="2 3">
    <name type="scientific">Pacificimonas pallii</name>
    <dbReference type="NCBI Taxonomy" id="2827236"/>
    <lineage>
        <taxon>Bacteria</taxon>
        <taxon>Pseudomonadati</taxon>
        <taxon>Pseudomonadota</taxon>
        <taxon>Alphaproteobacteria</taxon>
        <taxon>Sphingomonadales</taxon>
        <taxon>Sphingosinicellaceae</taxon>
        <taxon>Pacificimonas</taxon>
    </lineage>
</organism>
<dbReference type="Proteomes" id="UP000722336">
    <property type="component" value="Unassembled WGS sequence"/>
</dbReference>
<evidence type="ECO:0000256" key="1">
    <source>
        <dbReference type="SAM" id="Phobius"/>
    </source>
</evidence>
<feature type="transmembrane region" description="Helical" evidence="1">
    <location>
        <begin position="280"/>
        <end position="301"/>
    </location>
</feature>
<feature type="transmembrane region" description="Helical" evidence="1">
    <location>
        <begin position="26"/>
        <end position="46"/>
    </location>
</feature>
<keyword evidence="3" id="KW-1185">Reference proteome</keyword>
<sequence length="311" mass="34566">MFETSVTAAEPEVLTWDTVIAALRRWWYIPLSIMTVSLVATIIYLHSATPTYRASMVVSPIFSDDNGAGGGLARYTDLASSIGLDIGGQNNLTHFSLFMETLQSYELAERLGRDQQLLPELYPALWDADAQRWRDPDSVRSAPVRWIRALLNRPPTSSPNLVDLQKYLKTDLTVDDPPTPFKTISYSNSDPEFAAAFLQSVYENADSAVRENVRQRATQEARFIEGLLAGSSVSEHRLALSDLLAQKQRLIMMSSIDLPFSAQLQQPPVTANDPASPRPLLLIVMSIFFSIVLGFFIVIALSSKRSNEQPS</sequence>
<evidence type="ECO:0000313" key="2">
    <source>
        <dbReference type="EMBL" id="MBV7257578.1"/>
    </source>
</evidence>
<proteinExistence type="predicted"/>
<name>A0ABS6SGN2_9SPHN</name>
<dbReference type="EMBL" id="JAGSPA010000004">
    <property type="protein sequence ID" value="MBV7257578.1"/>
    <property type="molecule type" value="Genomic_DNA"/>
</dbReference>
<accession>A0ABS6SGN2</accession>
<dbReference type="PANTHER" id="PTHR32309:SF13">
    <property type="entry name" value="FERRIC ENTEROBACTIN TRANSPORT PROTEIN FEPE"/>
    <property type="match status" value="1"/>
</dbReference>
<comment type="caution">
    <text evidence="2">The sequence shown here is derived from an EMBL/GenBank/DDBJ whole genome shotgun (WGS) entry which is preliminary data.</text>
</comment>
<gene>
    <name evidence="2" type="ORF">KCG44_12365</name>
</gene>
<dbReference type="RefSeq" id="WP_218446419.1">
    <property type="nucleotide sequence ID" value="NZ_JAGSPA010000004.1"/>
</dbReference>
<dbReference type="InterPro" id="IPR050445">
    <property type="entry name" value="Bact_polysacc_biosynth/exp"/>
</dbReference>
<keyword evidence="1" id="KW-0472">Membrane</keyword>
<evidence type="ECO:0000313" key="3">
    <source>
        <dbReference type="Proteomes" id="UP000722336"/>
    </source>
</evidence>
<dbReference type="PANTHER" id="PTHR32309">
    <property type="entry name" value="TYROSINE-PROTEIN KINASE"/>
    <property type="match status" value="1"/>
</dbReference>
<reference evidence="2 3" key="1">
    <citation type="submission" date="2021-04" db="EMBL/GenBank/DDBJ databases">
        <authorList>
            <person name="Pira H."/>
            <person name="Risdian C."/>
            <person name="Wink J."/>
        </authorList>
    </citation>
    <scope>NUCLEOTIDE SEQUENCE [LARGE SCALE GENOMIC DNA]</scope>
    <source>
        <strain evidence="2 3">WHA3</strain>
    </source>
</reference>
<evidence type="ECO:0008006" key="4">
    <source>
        <dbReference type="Google" id="ProtNLM"/>
    </source>
</evidence>
<keyword evidence="1" id="KW-0812">Transmembrane</keyword>
<protein>
    <recommendedName>
        <fullName evidence="4">Polysaccharide chain length determinant N-terminal domain-containing protein</fullName>
    </recommendedName>
</protein>